<feature type="region of interest" description="Disordered" evidence="1">
    <location>
        <begin position="1"/>
        <end position="46"/>
    </location>
</feature>
<feature type="region of interest" description="Disordered" evidence="1">
    <location>
        <begin position="74"/>
        <end position="144"/>
    </location>
</feature>
<sequence length="440" mass="49523">MASQRAEREMKAPAGGDKKRNLAVSVSTCPDKDGTEERRTDKLKQMKEWKNRFDEFVSYTHTVLNDVLGDTRSDATSELNSRPVNSPSGNGGSRCSPQQRTLGADPPSIQSSSQIVPEKDPKSTGSNKPPSVTDPKRRVYTSLTEPPRNVRQCMDWLIALKGKDGTKNIKALGEAVYDFLADKPVGYTRVPALEEIKEIVKQFLKQKHIRGEPSIREMLSKYEALRSLGDPCIDCFYYIEDHYENIIQTERITAKTIAKYLSDVVSGCEHFLKFIINPDQYISAYSPDATWDASCAKDAEAYAIIFVGIAPMLYAGLELLMSECEIAYDMIPDCELLDRMPYALRVFGFVKREYRARICFVDLKKALRRLELCELDTLYDLSGFWAFYEAKNYSATDTSSSGHESSESCKTVEADQQEQILCPDPHSAAVNELSRNISNL</sequence>
<evidence type="ECO:0000313" key="3">
    <source>
        <dbReference type="Proteomes" id="UP000236319"/>
    </source>
</evidence>
<feature type="compositionally biased region" description="Low complexity" evidence="1">
    <location>
        <begin position="106"/>
        <end position="115"/>
    </location>
</feature>
<accession>A0A2H6KH22</accession>
<evidence type="ECO:0000256" key="1">
    <source>
        <dbReference type="SAM" id="MobiDB-lite"/>
    </source>
</evidence>
<organism evidence="2 3">
    <name type="scientific">Babesia ovata</name>
    <dbReference type="NCBI Taxonomy" id="189622"/>
    <lineage>
        <taxon>Eukaryota</taxon>
        <taxon>Sar</taxon>
        <taxon>Alveolata</taxon>
        <taxon>Apicomplexa</taxon>
        <taxon>Aconoidasida</taxon>
        <taxon>Piroplasmida</taxon>
        <taxon>Babesiidae</taxon>
        <taxon>Babesia</taxon>
    </lineage>
</organism>
<dbReference type="EMBL" id="BDSA01000004">
    <property type="protein sequence ID" value="GBE62269.1"/>
    <property type="molecule type" value="Genomic_DNA"/>
</dbReference>
<reference evidence="2 3" key="1">
    <citation type="journal article" date="2017" name="BMC Genomics">
        <title>Whole-genome assembly of Babesia ovata and comparative genomics between closely related pathogens.</title>
        <authorList>
            <person name="Yamagishi J."/>
            <person name="Asada M."/>
            <person name="Hakimi H."/>
            <person name="Tanaka T.Q."/>
            <person name="Sugimoto C."/>
            <person name="Kawazu S."/>
        </authorList>
    </citation>
    <scope>NUCLEOTIDE SEQUENCE [LARGE SCALE GENOMIC DNA]</scope>
    <source>
        <strain evidence="2 3">Miyake</strain>
    </source>
</reference>
<feature type="compositionally biased region" description="Basic and acidic residues" evidence="1">
    <location>
        <begin position="1"/>
        <end position="20"/>
    </location>
</feature>
<dbReference type="VEuPathDB" id="PiroplasmaDB:BOVATA_037620"/>
<feature type="compositionally biased region" description="Polar residues" evidence="1">
    <location>
        <begin position="76"/>
        <end position="101"/>
    </location>
</feature>
<name>A0A2H6KH22_9APIC</name>
<dbReference type="Proteomes" id="UP000236319">
    <property type="component" value="Unassembled WGS sequence"/>
</dbReference>
<dbReference type="GeneID" id="39876039"/>
<feature type="compositionally biased region" description="Basic and acidic residues" evidence="1">
    <location>
        <begin position="30"/>
        <end position="46"/>
    </location>
</feature>
<dbReference type="AlphaFoldDB" id="A0A2H6KH22"/>
<keyword evidence="3" id="KW-1185">Reference proteome</keyword>
<comment type="caution">
    <text evidence="2">The sequence shown here is derived from an EMBL/GenBank/DDBJ whole genome shotgun (WGS) entry which is preliminary data.</text>
</comment>
<evidence type="ECO:0000313" key="2">
    <source>
        <dbReference type="EMBL" id="GBE62269.1"/>
    </source>
</evidence>
<proteinExistence type="predicted"/>
<gene>
    <name evidence="2" type="ORF">BOVATA_037620</name>
</gene>
<dbReference type="RefSeq" id="XP_028868512.1">
    <property type="nucleotide sequence ID" value="XM_029012679.1"/>
</dbReference>
<protein>
    <submittedName>
        <fullName evidence="2">Uncharacterized protein</fullName>
    </submittedName>
</protein>